<evidence type="ECO:0000313" key="3">
    <source>
        <dbReference type="Proteomes" id="UP001144280"/>
    </source>
</evidence>
<dbReference type="PANTHER" id="PTHR42743">
    <property type="entry name" value="AMINO-ACID AMINOTRANSFERASE"/>
    <property type="match status" value="1"/>
</dbReference>
<evidence type="ECO:0008006" key="4">
    <source>
        <dbReference type="Google" id="ProtNLM"/>
    </source>
</evidence>
<dbReference type="Gene3D" id="3.30.470.10">
    <property type="match status" value="1"/>
</dbReference>
<gene>
    <name evidence="2" type="ORF">Pa4123_46010</name>
</gene>
<comment type="similarity">
    <text evidence="1">Belongs to the class-IV pyridoxal-phosphate-dependent aminotransferase family.</text>
</comment>
<dbReference type="InterPro" id="IPR043131">
    <property type="entry name" value="BCAT-like_N"/>
</dbReference>
<evidence type="ECO:0000313" key="2">
    <source>
        <dbReference type="EMBL" id="GLH99326.1"/>
    </source>
</evidence>
<dbReference type="SUPFAM" id="SSF56752">
    <property type="entry name" value="D-aminoacid aminotransferase-like PLP-dependent enzymes"/>
    <property type="match status" value="1"/>
</dbReference>
<evidence type="ECO:0000256" key="1">
    <source>
        <dbReference type="ARBA" id="ARBA00009320"/>
    </source>
</evidence>
<dbReference type="NCBIfam" id="NF006734">
    <property type="entry name" value="PRK09266.1"/>
    <property type="match status" value="1"/>
</dbReference>
<accession>A0ABQ5QXQ6</accession>
<dbReference type="Gene3D" id="3.20.10.10">
    <property type="entry name" value="D-amino Acid Aminotransferase, subunit A, domain 2"/>
    <property type="match status" value="1"/>
</dbReference>
<dbReference type="PANTHER" id="PTHR42743:SF2">
    <property type="entry name" value="AMINODEOXYCHORISMATE LYASE"/>
    <property type="match status" value="1"/>
</dbReference>
<comment type="caution">
    <text evidence="2">The sequence shown here is derived from an EMBL/GenBank/DDBJ whole genome shotgun (WGS) entry which is preliminary data.</text>
</comment>
<dbReference type="RefSeq" id="WP_281898901.1">
    <property type="nucleotide sequence ID" value="NZ_BSDI01000022.1"/>
</dbReference>
<dbReference type="InterPro" id="IPR050571">
    <property type="entry name" value="Class-IV_PLP-Dep_Aminotrnsfr"/>
</dbReference>
<sequence>MELDGRSVTPEELAALALYNYGHFTTMRVDGGRVRGLSLHLRRLVDNCRTVFDADLDPDTVRRLVRRACGEGATMVRVTVFAPDLDLARPARAAEPHILVTTRPVHDGEPPPLRLRTARHERDEPGVKHVGLFAAIRLRRLAQRAGYDDVLFVDRRGNVSEGATWNVGFFDGERLVWPVAECLPGVTVALLRSLGRAETVREVDLAAAASMPVAFVANAAVGVRPVGRIDETAYEAAAGIVRELREAYLAIPGEEL</sequence>
<proteinExistence type="inferred from homology"/>
<dbReference type="InterPro" id="IPR043132">
    <property type="entry name" value="BCAT-like_C"/>
</dbReference>
<dbReference type="Proteomes" id="UP001144280">
    <property type="component" value="Unassembled WGS sequence"/>
</dbReference>
<dbReference type="EMBL" id="BSDI01000022">
    <property type="protein sequence ID" value="GLH99326.1"/>
    <property type="molecule type" value="Genomic_DNA"/>
</dbReference>
<organism evidence="2 3">
    <name type="scientific">Phytohabitans aurantiacus</name>
    <dbReference type="NCBI Taxonomy" id="3016789"/>
    <lineage>
        <taxon>Bacteria</taxon>
        <taxon>Bacillati</taxon>
        <taxon>Actinomycetota</taxon>
        <taxon>Actinomycetes</taxon>
        <taxon>Micromonosporales</taxon>
        <taxon>Micromonosporaceae</taxon>
    </lineage>
</organism>
<protein>
    <recommendedName>
        <fullName evidence="4">Aminotransferase</fullName>
    </recommendedName>
</protein>
<name>A0ABQ5QXQ6_9ACTN</name>
<reference evidence="2" key="1">
    <citation type="submission" date="2022-12" db="EMBL/GenBank/DDBJ databases">
        <title>New Phytohabitans aurantiacus sp. RD004123 nov., an actinomycete isolated from soil.</title>
        <authorList>
            <person name="Triningsih D.W."/>
            <person name="Harunari E."/>
            <person name="Igarashi Y."/>
        </authorList>
    </citation>
    <scope>NUCLEOTIDE SEQUENCE</scope>
    <source>
        <strain evidence="2">RD004123</strain>
    </source>
</reference>
<dbReference type="InterPro" id="IPR001544">
    <property type="entry name" value="Aminotrans_IV"/>
</dbReference>
<dbReference type="InterPro" id="IPR036038">
    <property type="entry name" value="Aminotransferase-like"/>
</dbReference>
<keyword evidence="3" id="KW-1185">Reference proteome</keyword>
<dbReference type="Pfam" id="PF01063">
    <property type="entry name" value="Aminotran_4"/>
    <property type="match status" value="1"/>
</dbReference>